<reference evidence="2 3" key="1">
    <citation type="submission" date="2020-07" db="EMBL/GenBank/DDBJ databases">
        <title>Comparative genomics of pyrophilous fungi reveals a link between fire events and developmental genes.</title>
        <authorList>
            <consortium name="DOE Joint Genome Institute"/>
            <person name="Steindorff A.S."/>
            <person name="Carver A."/>
            <person name="Calhoun S."/>
            <person name="Stillman K."/>
            <person name="Liu H."/>
            <person name="Lipzen A."/>
            <person name="Pangilinan J."/>
            <person name="Labutti K."/>
            <person name="Bruns T.D."/>
            <person name="Grigoriev I.V."/>
        </authorList>
    </citation>
    <scope>NUCLEOTIDE SEQUENCE [LARGE SCALE GENOMIC DNA]</scope>
    <source>
        <strain evidence="2 3">CBS 144469</strain>
    </source>
</reference>
<comment type="caution">
    <text evidence="2">The sequence shown here is derived from an EMBL/GenBank/DDBJ whole genome shotgun (WGS) entry which is preliminary data.</text>
</comment>
<evidence type="ECO:0000313" key="3">
    <source>
        <dbReference type="Proteomes" id="UP000521943"/>
    </source>
</evidence>
<dbReference type="AlphaFoldDB" id="A0A8H6HZ35"/>
<accession>A0A8H6HZ35</accession>
<gene>
    <name evidence="2" type="ORF">DFP72DRAFT_1067397</name>
</gene>
<dbReference type="OrthoDB" id="3056791at2759"/>
<dbReference type="EMBL" id="JACGCI010000029">
    <property type="protein sequence ID" value="KAF6755591.1"/>
    <property type="molecule type" value="Genomic_DNA"/>
</dbReference>
<evidence type="ECO:0000256" key="1">
    <source>
        <dbReference type="SAM" id="MobiDB-lite"/>
    </source>
</evidence>
<dbReference type="Proteomes" id="UP000521943">
    <property type="component" value="Unassembled WGS sequence"/>
</dbReference>
<keyword evidence="3" id="KW-1185">Reference proteome</keyword>
<organism evidence="2 3">
    <name type="scientific">Ephemerocybe angulata</name>
    <dbReference type="NCBI Taxonomy" id="980116"/>
    <lineage>
        <taxon>Eukaryota</taxon>
        <taxon>Fungi</taxon>
        <taxon>Dikarya</taxon>
        <taxon>Basidiomycota</taxon>
        <taxon>Agaricomycotina</taxon>
        <taxon>Agaricomycetes</taxon>
        <taxon>Agaricomycetidae</taxon>
        <taxon>Agaricales</taxon>
        <taxon>Agaricineae</taxon>
        <taxon>Psathyrellaceae</taxon>
        <taxon>Ephemerocybe</taxon>
    </lineage>
</organism>
<evidence type="ECO:0000313" key="2">
    <source>
        <dbReference type="EMBL" id="KAF6755591.1"/>
    </source>
</evidence>
<name>A0A8H6HZ35_9AGAR</name>
<sequence length="1057" mass="118855">MDNERPHERPHPFTLLKALPWHNGLLLASESVKLLPFNHGAFGVHDKGIHDLADKLSCFEIGVLNGDKDDVALQAYLCADPDTAIRSRMGSLMQLNTERSTRLASILLDYRCLDVVSALRGGFQVAGQPERLPIPIPGKMARPPSNSITLRFKAHIAQFYKEAGHWPNMVQRGLQLLRKCEQHDRQLLPEGPTNRHDPFTTIFTSLVHRKDAIEGHKIMSNFECAAAYLCLLMKGTADLPSTISEFKEFVITTCRDANLPAESWTAFFGTMRTVHSFKLPLQFALAVSPACLFLPASLMTKDLNRVVLIQMWQGLGGRRPESLTLVEQTIWEGLYESALGLYPLSTRLRSAFRTIEAMDLAGVTYPDSEWLSGDPSFEESLEKLAPQVKSNKRANKRYLSAVENNENVFTRPTTRSVTACPNNRPAALVSYPASSERGTRRRRTDSKRAVTEVPGSPPPESSTASRSESRHARKRTVSEGPLPSTSRSETKRLKTGEKIVYDAIDLVFESIDRFQLNEVFNEDTDASIRHRYRGEVVTLWNDHAATAFTPTFHSHKELDWFNILFKAIRISSPTPNNRPQFLENPAESCFQILTEGNFAKASASNLLNLFASQNLVISRNATFPAIDFDEEGLTSFSMLEKGLLLTDFSISPNEDRTVVGTLKNLLLHGKNRTKFIMAPDIPTPNGKSPVVGLASDILAWDMTIDQPWCGRRWEMPRSALRWAEVSTANAYSKLSVSPNGFATQIEIKTGSQLLVVVRPAAFSPHTPASFTFLDQVRHLQTSNWSGLSVEAFHLKAGYVGIVQPFVPFILLSTDNTITQKCYFYATSTIRSSCYGYLHTSLTTDPSANKSQQAAHSMLRRLAQYYRLVYCGDDYFFRRKDFPHVPDILTFEGVIDVLSLCNVFELVNALSHHLSDLDRLLFIEARRVCRTIVSWMGSHLHFRGRTGAPLDIHRDIWMRYLARQVKSLQRYQDIVDCREGTSRGQALKVKLSTCFPDDHAIHAEVEHSGRAHDTFAWPIDESFVVGIREEVATVGESIKGETVDDWEFLKTWKSPDST</sequence>
<protein>
    <submittedName>
        <fullName evidence="2">Uncharacterized protein</fullName>
    </submittedName>
</protein>
<feature type="region of interest" description="Disordered" evidence="1">
    <location>
        <begin position="413"/>
        <end position="491"/>
    </location>
</feature>
<proteinExistence type="predicted"/>